<dbReference type="HAMAP" id="MF_00276">
    <property type="entry name" value="KdpC"/>
    <property type="match status" value="1"/>
</dbReference>
<keyword evidence="6 11" id="KW-0067">ATP-binding</keyword>
<keyword evidence="3 11" id="KW-0633">Potassium transport</keyword>
<gene>
    <name evidence="11 13" type="primary">kdpC</name>
    <name evidence="13" type="ORF">OG469_35970</name>
</gene>
<evidence type="ECO:0000256" key="11">
    <source>
        <dbReference type="HAMAP-Rule" id="MF_00276"/>
    </source>
</evidence>
<keyword evidence="9 11" id="KW-0406">Ion transport</keyword>
<comment type="subcellular location">
    <subcellularLocation>
        <location evidence="11">Cell membrane</location>
        <topology evidence="11">Single-pass membrane protein</topology>
    </subcellularLocation>
</comment>
<comment type="function">
    <text evidence="11">Part of the high-affinity ATP-driven potassium transport (or Kdp) system, which catalyzes the hydrolysis of ATP coupled with the electrogenic transport of potassium into the cytoplasm. This subunit acts as a catalytic chaperone that increases the ATP-binding affinity of the ATP-hydrolyzing subunit KdpB by the formation of a transient KdpB/KdpC/ATP ternary complex.</text>
</comment>
<keyword evidence="14" id="KW-1185">Reference proteome</keyword>
<dbReference type="EMBL" id="CP108482">
    <property type="protein sequence ID" value="WUS60414.1"/>
    <property type="molecule type" value="Genomic_DNA"/>
</dbReference>
<dbReference type="NCBIfam" id="TIGR00681">
    <property type="entry name" value="kdpC"/>
    <property type="match status" value="1"/>
</dbReference>
<keyword evidence="2 11" id="KW-1003">Cell membrane</keyword>
<accession>A0ABZ1WI22</accession>
<evidence type="ECO:0000256" key="3">
    <source>
        <dbReference type="ARBA" id="ARBA00022538"/>
    </source>
</evidence>
<evidence type="ECO:0000256" key="7">
    <source>
        <dbReference type="ARBA" id="ARBA00022958"/>
    </source>
</evidence>
<name>A0ABZ1WI22_9ACTN</name>
<feature type="transmembrane region" description="Helical" evidence="11">
    <location>
        <begin position="12"/>
        <end position="33"/>
    </location>
</feature>
<evidence type="ECO:0000256" key="8">
    <source>
        <dbReference type="ARBA" id="ARBA00022989"/>
    </source>
</evidence>
<evidence type="ECO:0000256" key="5">
    <source>
        <dbReference type="ARBA" id="ARBA00022741"/>
    </source>
</evidence>
<organism evidence="13 14">
    <name type="scientific">Kitasatospora herbaricolor</name>
    <dbReference type="NCBI Taxonomy" id="68217"/>
    <lineage>
        <taxon>Bacteria</taxon>
        <taxon>Bacillati</taxon>
        <taxon>Actinomycetota</taxon>
        <taxon>Actinomycetes</taxon>
        <taxon>Kitasatosporales</taxon>
        <taxon>Streptomycetaceae</taxon>
        <taxon>Kitasatospora</taxon>
    </lineage>
</organism>
<dbReference type="InterPro" id="IPR003820">
    <property type="entry name" value="KdpC"/>
</dbReference>
<reference evidence="13 14" key="1">
    <citation type="submission" date="2022-10" db="EMBL/GenBank/DDBJ databases">
        <title>The complete genomes of actinobacterial strains from the NBC collection.</title>
        <authorList>
            <person name="Joergensen T.S."/>
            <person name="Alvarez Arevalo M."/>
            <person name="Sterndorff E.B."/>
            <person name="Faurdal D."/>
            <person name="Vuksanovic O."/>
            <person name="Mourched A.-S."/>
            <person name="Charusanti P."/>
            <person name="Shaw S."/>
            <person name="Blin K."/>
            <person name="Weber T."/>
        </authorList>
    </citation>
    <scope>NUCLEOTIDE SEQUENCE [LARGE SCALE GENOMIC DNA]</scope>
    <source>
        <strain evidence="13 14">NBC_01247</strain>
    </source>
</reference>
<evidence type="ECO:0000313" key="13">
    <source>
        <dbReference type="EMBL" id="WUS60414.1"/>
    </source>
</evidence>
<evidence type="ECO:0000256" key="4">
    <source>
        <dbReference type="ARBA" id="ARBA00022692"/>
    </source>
</evidence>
<evidence type="ECO:0000256" key="12">
    <source>
        <dbReference type="SAM" id="MobiDB-lite"/>
    </source>
</evidence>
<dbReference type="RefSeq" id="WP_329493486.1">
    <property type="nucleotide sequence ID" value="NZ_CP108460.1"/>
</dbReference>
<evidence type="ECO:0000256" key="1">
    <source>
        <dbReference type="ARBA" id="ARBA00022448"/>
    </source>
</evidence>
<keyword evidence="10 11" id="KW-0472">Membrane</keyword>
<dbReference type="Proteomes" id="UP001432014">
    <property type="component" value="Chromosome"/>
</dbReference>
<evidence type="ECO:0000256" key="2">
    <source>
        <dbReference type="ARBA" id="ARBA00022475"/>
    </source>
</evidence>
<comment type="similarity">
    <text evidence="11">Belongs to the KdpC family.</text>
</comment>
<evidence type="ECO:0000256" key="6">
    <source>
        <dbReference type="ARBA" id="ARBA00022840"/>
    </source>
</evidence>
<keyword evidence="7 11" id="KW-0630">Potassium</keyword>
<evidence type="ECO:0000313" key="14">
    <source>
        <dbReference type="Proteomes" id="UP001432014"/>
    </source>
</evidence>
<proteinExistence type="inferred from homology"/>
<evidence type="ECO:0000256" key="9">
    <source>
        <dbReference type="ARBA" id="ARBA00023065"/>
    </source>
</evidence>
<protein>
    <recommendedName>
        <fullName evidence="11">Potassium-transporting ATPase KdpC subunit</fullName>
    </recommendedName>
    <alternativeName>
        <fullName evidence="11">ATP phosphohydrolase [potassium-transporting] C chain</fullName>
    </alternativeName>
    <alternativeName>
        <fullName evidence="11">Potassium-binding and translocating subunit C</fullName>
    </alternativeName>
    <alternativeName>
        <fullName evidence="11">Potassium-translocating ATPase C chain</fullName>
    </alternativeName>
</protein>
<dbReference type="PANTHER" id="PTHR30042">
    <property type="entry name" value="POTASSIUM-TRANSPORTING ATPASE C CHAIN"/>
    <property type="match status" value="1"/>
</dbReference>
<keyword evidence="1 11" id="KW-0813">Transport</keyword>
<keyword evidence="4 11" id="KW-0812">Transmembrane</keyword>
<keyword evidence="8 11" id="KW-1133">Transmembrane helix</keyword>
<evidence type="ECO:0000256" key="10">
    <source>
        <dbReference type="ARBA" id="ARBA00023136"/>
    </source>
</evidence>
<comment type="subunit">
    <text evidence="11">The system is composed of three essential subunits: KdpA, KdpB and KdpC.</text>
</comment>
<sequence>MPKPLPTSVRTHFTALRMLLVMTVILGLAYPLLVTGISQVAFSDKANGSIVSSQGKEIGSSLLGQNYDLPKQNPDDPDEAPVPDPRWFQPRPSAYAYDPKSSGASNLGPNSEELLKAVEERRAAVAAFDGVDPATVPVDALTASGSGLDPNISVAYAKEQVARVAKARNLPEATVRKLVEKYTEGRSLGFLGQEGVNVVLLNRAIGEQN</sequence>
<keyword evidence="5 11" id="KW-0547">Nucleotide-binding</keyword>
<dbReference type="PANTHER" id="PTHR30042:SF2">
    <property type="entry name" value="POTASSIUM-TRANSPORTING ATPASE KDPC SUBUNIT"/>
    <property type="match status" value="1"/>
</dbReference>
<feature type="region of interest" description="Disordered" evidence="12">
    <location>
        <begin position="62"/>
        <end position="108"/>
    </location>
</feature>
<dbReference type="PIRSF" id="PIRSF001296">
    <property type="entry name" value="K_ATPase_KdpC"/>
    <property type="match status" value="1"/>
</dbReference>
<dbReference type="NCBIfam" id="NF001454">
    <property type="entry name" value="PRK00315.1"/>
    <property type="match status" value="1"/>
</dbReference>
<dbReference type="Pfam" id="PF02669">
    <property type="entry name" value="KdpC"/>
    <property type="match status" value="1"/>
</dbReference>